<protein>
    <recommendedName>
        <fullName evidence="12">Protease HtpX homolog</fullName>
        <ecNumber evidence="12">3.4.24.-</ecNumber>
    </recommendedName>
</protein>
<evidence type="ECO:0000256" key="3">
    <source>
        <dbReference type="ARBA" id="ARBA00022475"/>
    </source>
</evidence>
<keyword evidence="3 12" id="KW-1003">Cell membrane</keyword>
<evidence type="ECO:0000256" key="12">
    <source>
        <dbReference type="HAMAP-Rule" id="MF_00188"/>
    </source>
</evidence>
<dbReference type="Pfam" id="PF01435">
    <property type="entry name" value="Peptidase_M48"/>
    <property type="match status" value="1"/>
</dbReference>
<dbReference type="HAMAP" id="MF_00188">
    <property type="entry name" value="Pept_M48_protease_HtpX"/>
    <property type="match status" value="1"/>
</dbReference>
<evidence type="ECO:0000256" key="5">
    <source>
        <dbReference type="ARBA" id="ARBA00022692"/>
    </source>
</evidence>
<dbReference type="EC" id="3.4.24.-" evidence="12"/>
<dbReference type="InterPro" id="IPR022919">
    <property type="entry name" value="Pept_M48_protease_HtpX"/>
</dbReference>
<accession>A0A2N1UNR5</accession>
<dbReference type="PANTHER" id="PTHR43221">
    <property type="entry name" value="PROTEASE HTPX"/>
    <property type="match status" value="1"/>
</dbReference>
<feature type="binding site" evidence="12">
    <location>
        <position position="141"/>
    </location>
    <ligand>
        <name>Zn(2+)</name>
        <dbReference type="ChEBI" id="CHEBI:29105"/>
        <note>catalytic</note>
    </ligand>
</feature>
<keyword evidence="4 12" id="KW-0645">Protease</keyword>
<comment type="caution">
    <text evidence="14">The sequence shown here is derived from an EMBL/GenBank/DDBJ whole genome shotgun (WGS) entry which is preliminary data.</text>
</comment>
<proteinExistence type="inferred from homology"/>
<comment type="cofactor">
    <cofactor evidence="12">
        <name>Zn(2+)</name>
        <dbReference type="ChEBI" id="CHEBI:29105"/>
    </cofactor>
    <text evidence="12">Binds 1 zinc ion per subunit.</text>
</comment>
<evidence type="ECO:0000313" key="14">
    <source>
        <dbReference type="EMBL" id="PKL72480.1"/>
    </source>
</evidence>
<keyword evidence="11 12" id="KW-0472">Membrane</keyword>
<feature type="transmembrane region" description="Helical" evidence="12">
    <location>
        <begin position="36"/>
        <end position="57"/>
    </location>
</feature>
<dbReference type="Proteomes" id="UP000233414">
    <property type="component" value="Unassembled WGS sequence"/>
</dbReference>
<feature type="transmembrane region" description="Helical" evidence="12">
    <location>
        <begin position="151"/>
        <end position="172"/>
    </location>
</feature>
<keyword evidence="5 12" id="KW-0812">Transmembrane</keyword>
<dbReference type="EMBL" id="PGYQ01000004">
    <property type="protein sequence ID" value="PKL72480.1"/>
    <property type="molecule type" value="Genomic_DNA"/>
</dbReference>
<dbReference type="GO" id="GO:0005886">
    <property type="term" value="C:plasma membrane"/>
    <property type="evidence" value="ECO:0007669"/>
    <property type="project" value="UniProtKB-SubCell"/>
</dbReference>
<keyword evidence="8 12" id="KW-0862">Zinc</keyword>
<gene>
    <name evidence="12" type="primary">htpX</name>
    <name evidence="14" type="ORF">CVV26_01480</name>
</gene>
<dbReference type="GO" id="GO:0004222">
    <property type="term" value="F:metalloendopeptidase activity"/>
    <property type="evidence" value="ECO:0007669"/>
    <property type="project" value="UniProtKB-UniRule"/>
</dbReference>
<dbReference type="GO" id="GO:0006508">
    <property type="term" value="P:proteolysis"/>
    <property type="evidence" value="ECO:0007669"/>
    <property type="project" value="UniProtKB-KW"/>
</dbReference>
<comment type="similarity">
    <text evidence="2 12">Belongs to the peptidase M48B family.</text>
</comment>
<dbReference type="InterPro" id="IPR001915">
    <property type="entry name" value="Peptidase_M48"/>
</dbReference>
<dbReference type="Gene3D" id="3.30.2010.10">
    <property type="entry name" value="Metalloproteases ('zincins'), catalytic domain"/>
    <property type="match status" value="1"/>
</dbReference>
<evidence type="ECO:0000256" key="8">
    <source>
        <dbReference type="ARBA" id="ARBA00022833"/>
    </source>
</evidence>
<keyword evidence="10 12" id="KW-0482">Metalloprotease</keyword>
<keyword evidence="7 12" id="KW-0378">Hydrolase</keyword>
<dbReference type="GO" id="GO:0008270">
    <property type="term" value="F:zinc ion binding"/>
    <property type="evidence" value="ECO:0007669"/>
    <property type="project" value="UniProtKB-UniRule"/>
</dbReference>
<feature type="binding site" evidence="12">
    <location>
        <position position="145"/>
    </location>
    <ligand>
        <name>Zn(2+)</name>
        <dbReference type="ChEBI" id="CHEBI:29105"/>
        <note>catalytic</note>
    </ligand>
</feature>
<feature type="domain" description="Peptidase M48" evidence="13">
    <location>
        <begin position="75"/>
        <end position="295"/>
    </location>
</feature>
<evidence type="ECO:0000256" key="4">
    <source>
        <dbReference type="ARBA" id="ARBA00022670"/>
    </source>
</evidence>
<feature type="binding site" evidence="12">
    <location>
        <position position="221"/>
    </location>
    <ligand>
        <name>Zn(2+)</name>
        <dbReference type="ChEBI" id="CHEBI:29105"/>
        <note>catalytic</note>
    </ligand>
</feature>
<evidence type="ECO:0000259" key="13">
    <source>
        <dbReference type="Pfam" id="PF01435"/>
    </source>
</evidence>
<name>A0A2N1UNR5_9BACT</name>
<evidence type="ECO:0000256" key="10">
    <source>
        <dbReference type="ARBA" id="ARBA00023049"/>
    </source>
</evidence>
<dbReference type="PANTHER" id="PTHR43221:SF1">
    <property type="entry name" value="PROTEASE HTPX"/>
    <property type="match status" value="1"/>
</dbReference>
<evidence type="ECO:0000256" key="9">
    <source>
        <dbReference type="ARBA" id="ARBA00022989"/>
    </source>
</evidence>
<evidence type="ECO:0000256" key="7">
    <source>
        <dbReference type="ARBA" id="ARBA00022801"/>
    </source>
</evidence>
<keyword evidence="6 12" id="KW-0479">Metal-binding</keyword>
<evidence type="ECO:0000256" key="6">
    <source>
        <dbReference type="ARBA" id="ARBA00022723"/>
    </source>
</evidence>
<organism evidence="14 15">
    <name type="scientific">Candidatus Kuenenbacteria bacterium HGW-Kuenenbacteria-1</name>
    <dbReference type="NCBI Taxonomy" id="2013812"/>
    <lineage>
        <taxon>Bacteria</taxon>
        <taxon>Candidatus Kueneniibacteriota</taxon>
    </lineage>
</organism>
<evidence type="ECO:0000256" key="2">
    <source>
        <dbReference type="ARBA" id="ARBA00009779"/>
    </source>
</evidence>
<feature type="transmembrane region" description="Helical" evidence="12">
    <location>
        <begin position="192"/>
        <end position="212"/>
    </location>
</feature>
<dbReference type="CDD" id="cd07340">
    <property type="entry name" value="M48B_Htpx_like"/>
    <property type="match status" value="1"/>
</dbReference>
<sequence length="296" mass="33237">MYDQITSNKQKSILIMTLFIIIILALGFVFGKITNYGYNGLIIAIIFSIAMSLFSYFQGDKVALWTAGAKPIEQKDNPYVYQMIENLCITAGLPLPKIYLIPDSAPNAFACGRNPKHASIALTTGIVEMLENEELEGVIAHELSHIRNYDILLMTITIVLVGIIMLLSDWLLHHFFWFGKGNRNDKNDQLGLILVVIGIILAILSPIIAELIKLAVSRKREFLADASGALLTRYPEGLASALEKISFYKQPLQKANHATAHLYFTNPFLEKKNFLSNLFSTHPPIEDRIKSLRKMI</sequence>
<reference evidence="14 15" key="1">
    <citation type="journal article" date="2017" name="ISME J.">
        <title>Potential for microbial H2 and metal transformations associated with novel bacteria and archaea in deep terrestrial subsurface sediments.</title>
        <authorList>
            <person name="Hernsdorf A.W."/>
            <person name="Amano Y."/>
            <person name="Miyakawa K."/>
            <person name="Ise K."/>
            <person name="Suzuki Y."/>
            <person name="Anantharaman K."/>
            <person name="Probst A."/>
            <person name="Burstein D."/>
            <person name="Thomas B.C."/>
            <person name="Banfield J.F."/>
        </authorList>
    </citation>
    <scope>NUCLEOTIDE SEQUENCE [LARGE SCALE GENOMIC DNA]</scope>
    <source>
        <strain evidence="14">HGW-Kuenenbacteria-1</strain>
    </source>
</reference>
<evidence type="ECO:0000256" key="1">
    <source>
        <dbReference type="ARBA" id="ARBA00004651"/>
    </source>
</evidence>
<dbReference type="InterPro" id="IPR050083">
    <property type="entry name" value="HtpX_protease"/>
</dbReference>
<comment type="subcellular location">
    <subcellularLocation>
        <location evidence="1 12">Cell membrane</location>
        <topology evidence="1 12">Multi-pass membrane protein</topology>
    </subcellularLocation>
</comment>
<evidence type="ECO:0000256" key="11">
    <source>
        <dbReference type="ARBA" id="ARBA00023136"/>
    </source>
</evidence>
<keyword evidence="9 12" id="KW-1133">Transmembrane helix</keyword>
<dbReference type="AlphaFoldDB" id="A0A2N1UNR5"/>
<evidence type="ECO:0000313" key="15">
    <source>
        <dbReference type="Proteomes" id="UP000233414"/>
    </source>
</evidence>
<feature type="active site" evidence="12">
    <location>
        <position position="142"/>
    </location>
</feature>
<feature type="transmembrane region" description="Helical" evidence="12">
    <location>
        <begin position="12"/>
        <end position="30"/>
    </location>
</feature>